<dbReference type="Proteomes" id="UP000266673">
    <property type="component" value="Unassembled WGS sequence"/>
</dbReference>
<feature type="compositionally biased region" description="Polar residues" evidence="1">
    <location>
        <begin position="1"/>
        <end position="10"/>
    </location>
</feature>
<name>A0A397UB36_9GLOM</name>
<sequence>MNNEGESSQAPKFENKEQKIEIESEPPSPTKSPKPTKLPDDLVVDSLLLSPDRKYAVTYNRDSLDLKQFICGWQLDQDQPVKQAENESYQPISFKLDSDWDHRITVLNLAIKKKVSLKLYPYSNDIPVIRAEFYNNEDFVMYPSCEGTNNYCFILNGSFKNLHNDKQSWTIDNSIFCGKIRDVEDHTINKGKILLLDKGGSLTQ</sequence>
<feature type="region of interest" description="Disordered" evidence="1">
    <location>
        <begin position="1"/>
        <end position="39"/>
    </location>
</feature>
<organism evidence="2 3">
    <name type="scientific">Gigaspora rosea</name>
    <dbReference type="NCBI Taxonomy" id="44941"/>
    <lineage>
        <taxon>Eukaryota</taxon>
        <taxon>Fungi</taxon>
        <taxon>Fungi incertae sedis</taxon>
        <taxon>Mucoromycota</taxon>
        <taxon>Glomeromycotina</taxon>
        <taxon>Glomeromycetes</taxon>
        <taxon>Diversisporales</taxon>
        <taxon>Gigasporaceae</taxon>
        <taxon>Gigaspora</taxon>
    </lineage>
</organism>
<keyword evidence="3" id="KW-1185">Reference proteome</keyword>
<protein>
    <submittedName>
        <fullName evidence="2">Uncharacterized protein</fullName>
    </submittedName>
</protein>
<feature type="compositionally biased region" description="Basic and acidic residues" evidence="1">
    <location>
        <begin position="13"/>
        <end position="22"/>
    </location>
</feature>
<evidence type="ECO:0000313" key="3">
    <source>
        <dbReference type="Proteomes" id="UP000266673"/>
    </source>
</evidence>
<gene>
    <name evidence="2" type="ORF">C2G38_2217430</name>
</gene>
<reference evidence="2 3" key="1">
    <citation type="submission" date="2018-06" db="EMBL/GenBank/DDBJ databases">
        <title>Comparative genomics reveals the genomic features of Rhizophagus irregularis, R. cerebriforme, R. diaphanum and Gigaspora rosea, and their symbiotic lifestyle signature.</title>
        <authorList>
            <person name="Morin E."/>
            <person name="San Clemente H."/>
            <person name="Chen E.C.H."/>
            <person name="De La Providencia I."/>
            <person name="Hainaut M."/>
            <person name="Kuo A."/>
            <person name="Kohler A."/>
            <person name="Murat C."/>
            <person name="Tang N."/>
            <person name="Roy S."/>
            <person name="Loubradou J."/>
            <person name="Henrissat B."/>
            <person name="Grigoriev I.V."/>
            <person name="Corradi N."/>
            <person name="Roux C."/>
            <person name="Martin F.M."/>
        </authorList>
    </citation>
    <scope>NUCLEOTIDE SEQUENCE [LARGE SCALE GENOMIC DNA]</scope>
    <source>
        <strain evidence="2 3">DAOM 194757</strain>
    </source>
</reference>
<evidence type="ECO:0000256" key="1">
    <source>
        <dbReference type="SAM" id="MobiDB-lite"/>
    </source>
</evidence>
<comment type="caution">
    <text evidence="2">The sequence shown here is derived from an EMBL/GenBank/DDBJ whole genome shotgun (WGS) entry which is preliminary data.</text>
</comment>
<evidence type="ECO:0000313" key="2">
    <source>
        <dbReference type="EMBL" id="RIB06318.1"/>
    </source>
</evidence>
<dbReference type="EMBL" id="QKWP01001836">
    <property type="protein sequence ID" value="RIB06318.1"/>
    <property type="molecule type" value="Genomic_DNA"/>
</dbReference>
<dbReference type="AlphaFoldDB" id="A0A397UB36"/>
<accession>A0A397UB36</accession>
<dbReference type="OrthoDB" id="2430085at2759"/>
<proteinExistence type="predicted"/>